<sequence>MLCLKKGVHRAQAVRPRARQHFHGEGETVLNGSLLLERFTREERYWVARSQLQRVAQHGECLPSAPACNHPQAVFMDDKPMTRVPSKDALATGEFYVDYASGRIFLVDDPTVHKVEVTIAGFAFESSAADVLIDNLTVEKYGSRAQKGAIHAREGLRWVIENCVAQLNSGAGISVGTGTRVRGCDVHHNGQIGIEGEGKDILIDGNRIWSNNIYGFDPEWEAGGVKIAISNGVTFRGNRVTDNNGVGLWCDIECRNVLFEDNFVENNLYSGIFHEISFNAVIRRNVVRHNGRGRGWFWYADILVAASEGVEVTGNTVTIEPGGCGIMLIDQGRRSEKGATYKTRNNTIHANEMTFEGAPCAGGASDTKRGEENFSIISTGNNQFDGNTYRVRGTSGPTRFVWGRDVTDWAGFRRRGLERNGRLLLDESPEGLPPKPGTESMPSR</sequence>
<gene>
    <name evidence="3" type="ORF">CI1B_02770</name>
</gene>
<dbReference type="AlphaFoldDB" id="A0A508ST47"/>
<reference evidence="3" key="1">
    <citation type="submission" date="2019-02" db="EMBL/GenBank/DDBJ databases">
        <authorList>
            <person name="Pothier F.J."/>
        </authorList>
    </citation>
    <scope>NUCLEOTIDE SEQUENCE</scope>
    <source>
        <strain evidence="3">CI-1B</strain>
    </source>
</reference>
<dbReference type="InterPro" id="IPR012334">
    <property type="entry name" value="Pectin_lyas_fold"/>
</dbReference>
<evidence type="ECO:0000259" key="2">
    <source>
        <dbReference type="Pfam" id="PF13229"/>
    </source>
</evidence>
<proteinExistence type="predicted"/>
<dbReference type="InterPro" id="IPR039448">
    <property type="entry name" value="Beta_helix"/>
</dbReference>
<evidence type="ECO:0000313" key="4">
    <source>
        <dbReference type="Proteomes" id="UP000328092"/>
    </source>
</evidence>
<dbReference type="EMBL" id="CAADFC020000004">
    <property type="protein sequence ID" value="VIO65180.1"/>
    <property type="molecule type" value="Genomic_DNA"/>
</dbReference>
<protein>
    <recommendedName>
        <fullName evidence="2">Right handed beta helix domain-containing protein</fullName>
    </recommendedName>
</protein>
<dbReference type="SUPFAM" id="SSF51126">
    <property type="entry name" value="Pectin lyase-like"/>
    <property type="match status" value="1"/>
</dbReference>
<dbReference type="InterPro" id="IPR006626">
    <property type="entry name" value="PbH1"/>
</dbReference>
<name>A0A508ST47_9BRAD</name>
<dbReference type="InterPro" id="IPR011050">
    <property type="entry name" value="Pectin_lyase_fold/virulence"/>
</dbReference>
<dbReference type="SMART" id="SM00710">
    <property type="entry name" value="PbH1"/>
    <property type="match status" value="5"/>
</dbReference>
<feature type="region of interest" description="Disordered" evidence="1">
    <location>
        <begin position="422"/>
        <end position="444"/>
    </location>
</feature>
<dbReference type="Gene3D" id="2.160.20.10">
    <property type="entry name" value="Single-stranded right-handed beta-helix, Pectin lyase-like"/>
    <property type="match status" value="1"/>
</dbReference>
<feature type="domain" description="Right handed beta helix" evidence="2">
    <location>
        <begin position="154"/>
        <end position="317"/>
    </location>
</feature>
<keyword evidence="4" id="KW-1185">Reference proteome</keyword>
<accession>A0A508ST47</accession>
<dbReference type="Proteomes" id="UP000328092">
    <property type="component" value="Unassembled WGS sequence"/>
</dbReference>
<comment type="caution">
    <text evidence="3">The sequence shown here is derived from an EMBL/GenBank/DDBJ whole genome shotgun (WGS) entry which is preliminary data.</text>
</comment>
<evidence type="ECO:0000256" key="1">
    <source>
        <dbReference type="SAM" id="MobiDB-lite"/>
    </source>
</evidence>
<dbReference type="Pfam" id="PF13229">
    <property type="entry name" value="Beta_helix"/>
    <property type="match status" value="1"/>
</dbReference>
<organism evidence="3 4">
    <name type="scientific">Bradyrhizobium ivorense</name>
    <dbReference type="NCBI Taxonomy" id="2511166"/>
    <lineage>
        <taxon>Bacteria</taxon>
        <taxon>Pseudomonadati</taxon>
        <taxon>Pseudomonadota</taxon>
        <taxon>Alphaproteobacteria</taxon>
        <taxon>Hyphomicrobiales</taxon>
        <taxon>Nitrobacteraceae</taxon>
        <taxon>Bradyrhizobium</taxon>
    </lineage>
</organism>
<evidence type="ECO:0000313" key="3">
    <source>
        <dbReference type="EMBL" id="VIO65180.1"/>
    </source>
</evidence>